<protein>
    <recommendedName>
        <fullName evidence="6">Proteasome beta subunit C-terminal domain-containing protein</fullName>
    </recommendedName>
</protein>
<dbReference type="Pfam" id="PF00227">
    <property type="entry name" value="Proteasome"/>
    <property type="match status" value="1"/>
</dbReference>
<dbReference type="SMR" id="A0A482X231"/>
<dbReference type="STRING" id="195883.A0A482X231"/>
<feature type="domain" description="Proteasome beta subunit C-terminal" evidence="6">
    <location>
        <begin position="98"/>
        <end position="129"/>
    </location>
</feature>
<dbReference type="GO" id="GO:0004298">
    <property type="term" value="F:threonine-type endopeptidase activity"/>
    <property type="evidence" value="ECO:0007669"/>
    <property type="project" value="UniProtKB-KW"/>
</dbReference>
<dbReference type="GO" id="GO:0051603">
    <property type="term" value="P:proteolysis involved in protein catabolic process"/>
    <property type="evidence" value="ECO:0007669"/>
    <property type="project" value="InterPro"/>
</dbReference>
<evidence type="ECO:0000313" key="7">
    <source>
        <dbReference type="EMBL" id="RZF39271.1"/>
    </source>
</evidence>
<dbReference type="GO" id="GO:0005839">
    <property type="term" value="C:proteasome core complex"/>
    <property type="evidence" value="ECO:0007669"/>
    <property type="project" value="InterPro"/>
</dbReference>
<dbReference type="Proteomes" id="UP000291343">
    <property type="component" value="Unassembled WGS sequence"/>
</dbReference>
<comment type="caution">
    <text evidence="7">The sequence shown here is derived from an EMBL/GenBank/DDBJ whole genome shotgun (WGS) entry which is preliminary data.</text>
</comment>
<dbReference type="InterPro" id="IPR001353">
    <property type="entry name" value="Proteasome_sua/b"/>
</dbReference>
<dbReference type="EMBL" id="QKKF02020258">
    <property type="protein sequence ID" value="RZF39271.1"/>
    <property type="molecule type" value="Genomic_DNA"/>
</dbReference>
<evidence type="ECO:0000256" key="3">
    <source>
        <dbReference type="ARBA" id="ARBA00022801"/>
    </source>
</evidence>
<evidence type="ECO:0000256" key="4">
    <source>
        <dbReference type="ARBA" id="ARBA00023242"/>
    </source>
</evidence>
<evidence type="ECO:0000313" key="8">
    <source>
        <dbReference type="Proteomes" id="UP000291343"/>
    </source>
</evidence>
<comment type="subunit">
    <text evidence="5">The 26S proteasome consists of a 20S proteasome core and two 19S regulatory subunits. The 20S proteasome core is composed of 28 subunits that are arranged in four stacked rings, resulting in a barrel-shaped structure. The two end rings are each formed by seven alpha subunits, and the two central rings are each formed by seven beta subunits. The catalytic chamber with the active sites is on the inside of the barrel.</text>
</comment>
<gene>
    <name evidence="7" type="ORF">LSTR_LSTR014364</name>
</gene>
<keyword evidence="3" id="KW-0378">Hydrolase</keyword>
<evidence type="ECO:0000256" key="1">
    <source>
        <dbReference type="ARBA" id="ARBA00022670"/>
    </source>
</evidence>
<dbReference type="Pfam" id="PF12465">
    <property type="entry name" value="Pr_beta_C"/>
    <property type="match status" value="1"/>
</dbReference>
<dbReference type="InterPro" id="IPR023333">
    <property type="entry name" value="Proteasome_suB-type"/>
</dbReference>
<dbReference type="AlphaFoldDB" id="A0A482X231"/>
<dbReference type="InterPro" id="IPR029055">
    <property type="entry name" value="Ntn_hydrolases_N"/>
</dbReference>
<evidence type="ECO:0000256" key="5">
    <source>
        <dbReference type="ARBA" id="ARBA00026071"/>
    </source>
</evidence>
<organism evidence="7 8">
    <name type="scientific">Laodelphax striatellus</name>
    <name type="common">Small brown planthopper</name>
    <name type="synonym">Delphax striatella</name>
    <dbReference type="NCBI Taxonomy" id="195883"/>
    <lineage>
        <taxon>Eukaryota</taxon>
        <taxon>Metazoa</taxon>
        <taxon>Ecdysozoa</taxon>
        <taxon>Arthropoda</taxon>
        <taxon>Hexapoda</taxon>
        <taxon>Insecta</taxon>
        <taxon>Pterygota</taxon>
        <taxon>Neoptera</taxon>
        <taxon>Paraneoptera</taxon>
        <taxon>Hemiptera</taxon>
        <taxon>Auchenorrhyncha</taxon>
        <taxon>Fulgoroidea</taxon>
        <taxon>Delphacidae</taxon>
        <taxon>Criomorphinae</taxon>
        <taxon>Laodelphax</taxon>
    </lineage>
</organism>
<reference evidence="7 8" key="1">
    <citation type="journal article" date="2017" name="Gigascience">
        <title>Genome sequence of the small brown planthopper, Laodelphax striatellus.</title>
        <authorList>
            <person name="Zhu J."/>
            <person name="Jiang F."/>
            <person name="Wang X."/>
            <person name="Yang P."/>
            <person name="Bao Y."/>
            <person name="Zhao W."/>
            <person name="Wang W."/>
            <person name="Lu H."/>
            <person name="Wang Q."/>
            <person name="Cui N."/>
            <person name="Li J."/>
            <person name="Chen X."/>
            <person name="Luo L."/>
            <person name="Yu J."/>
            <person name="Kang L."/>
            <person name="Cui F."/>
        </authorList>
    </citation>
    <scope>NUCLEOTIDE SEQUENCE [LARGE SCALE GENOMIC DNA]</scope>
    <source>
        <strain evidence="7">Lst14</strain>
    </source>
</reference>
<dbReference type="PANTHER" id="PTHR32194:SF4">
    <property type="entry name" value="PROTEASOME SUBUNIT BETA TYPE-7"/>
    <property type="match status" value="1"/>
</dbReference>
<dbReference type="Gene3D" id="3.60.20.10">
    <property type="entry name" value="Glutamine Phosphoribosylpyrophosphate, subunit 1, domain 1"/>
    <property type="match status" value="1"/>
</dbReference>
<dbReference type="InterPro" id="IPR024689">
    <property type="entry name" value="Proteasome_bsu_C"/>
</dbReference>
<keyword evidence="8" id="KW-1185">Reference proteome</keyword>
<dbReference type="OrthoDB" id="429533at2759"/>
<name>A0A482X231_LAOST</name>
<keyword evidence="1" id="KW-0645">Protease</keyword>
<sequence>MILAGVDHTGPSLYQIYPHGSSNCMQYTSMGSGSLAAMSFLEAGWKPDMNEEEAKKLVRDAIAAGILNDLGSGGTVNMCVIKKGALDYLVPYEVLCSKGTRLNTYQFKPGTTPLLSTQVIPLIVDKEEVRRIDQESMDTSS</sequence>
<proteinExistence type="predicted"/>
<dbReference type="GO" id="GO:0005737">
    <property type="term" value="C:cytoplasm"/>
    <property type="evidence" value="ECO:0007669"/>
    <property type="project" value="TreeGrafter"/>
</dbReference>
<keyword evidence="4" id="KW-0539">Nucleus</keyword>
<dbReference type="PANTHER" id="PTHR32194">
    <property type="entry name" value="METALLOPROTEASE TLDD"/>
    <property type="match status" value="1"/>
</dbReference>
<dbReference type="SUPFAM" id="SSF56235">
    <property type="entry name" value="N-terminal nucleophile aminohydrolases (Ntn hydrolases)"/>
    <property type="match status" value="1"/>
</dbReference>
<keyword evidence="2" id="KW-0888">Threonine protease</keyword>
<dbReference type="InParanoid" id="A0A482X231"/>
<evidence type="ECO:0000256" key="2">
    <source>
        <dbReference type="ARBA" id="ARBA00022698"/>
    </source>
</evidence>
<accession>A0A482X231</accession>
<evidence type="ECO:0000259" key="6">
    <source>
        <dbReference type="Pfam" id="PF12465"/>
    </source>
</evidence>